<evidence type="ECO:0000259" key="15">
    <source>
        <dbReference type="PROSITE" id="PS51384"/>
    </source>
</evidence>
<comment type="subcellular location">
    <subcellularLocation>
        <location evidence="1">Cell membrane</location>
        <topology evidence="1">Multi-pass membrane protein</topology>
    </subcellularLocation>
</comment>
<dbReference type="Pfam" id="PF08022">
    <property type="entry name" value="FAD_binding_8"/>
    <property type="match status" value="1"/>
</dbReference>
<feature type="transmembrane region" description="Helical" evidence="14">
    <location>
        <begin position="178"/>
        <end position="196"/>
    </location>
</feature>
<dbReference type="GO" id="GO:0052851">
    <property type="term" value="F:ferric-chelate reductase (NADPH) activity"/>
    <property type="evidence" value="ECO:0007669"/>
    <property type="project" value="UniProtKB-EC"/>
</dbReference>
<accession>A0A0F4G5X2</accession>
<evidence type="ECO:0000256" key="12">
    <source>
        <dbReference type="ARBA" id="ARBA00048483"/>
    </source>
</evidence>
<dbReference type="InterPro" id="IPR013130">
    <property type="entry name" value="Fe3_Rdtase_TM_dom"/>
</dbReference>
<evidence type="ECO:0000256" key="11">
    <source>
        <dbReference type="ARBA" id="ARBA00023136"/>
    </source>
</evidence>
<dbReference type="AlphaFoldDB" id="A0A0F4G5X2"/>
<evidence type="ECO:0000256" key="13">
    <source>
        <dbReference type="SAM" id="MobiDB-lite"/>
    </source>
</evidence>
<comment type="catalytic activity">
    <reaction evidence="12">
        <text>2 a Fe(II)-siderophore + NADP(+) + H(+) = 2 a Fe(III)-siderophore + NADPH</text>
        <dbReference type="Rhea" id="RHEA:28795"/>
        <dbReference type="Rhea" id="RHEA-COMP:11342"/>
        <dbReference type="Rhea" id="RHEA-COMP:11344"/>
        <dbReference type="ChEBI" id="CHEBI:15378"/>
        <dbReference type="ChEBI" id="CHEBI:29033"/>
        <dbReference type="ChEBI" id="CHEBI:29034"/>
        <dbReference type="ChEBI" id="CHEBI:57783"/>
        <dbReference type="ChEBI" id="CHEBI:58349"/>
        <dbReference type="EC" id="1.16.1.9"/>
    </reaction>
</comment>
<gene>
    <name evidence="16" type="ORF">TI39_contig5830g00007</name>
</gene>
<dbReference type="GO" id="GO:0015677">
    <property type="term" value="P:copper ion import"/>
    <property type="evidence" value="ECO:0007669"/>
    <property type="project" value="TreeGrafter"/>
</dbReference>
<evidence type="ECO:0000256" key="3">
    <source>
        <dbReference type="ARBA" id="ARBA00012668"/>
    </source>
</evidence>
<dbReference type="PANTHER" id="PTHR32361">
    <property type="entry name" value="FERRIC/CUPRIC REDUCTASE TRANSMEMBRANE COMPONENT"/>
    <property type="match status" value="1"/>
</dbReference>
<dbReference type="Pfam" id="PF08030">
    <property type="entry name" value="NAD_binding_6"/>
    <property type="match status" value="1"/>
</dbReference>
<feature type="compositionally biased region" description="Basic and acidic residues" evidence="13">
    <location>
        <begin position="17"/>
        <end position="30"/>
    </location>
</feature>
<reference evidence="16 17" key="1">
    <citation type="submission" date="2015-03" db="EMBL/GenBank/DDBJ databases">
        <title>RNA-seq based gene annotation and comparative genomics of four Zymoseptoria species reveal species-specific pathogenicity related genes and transposable element activity.</title>
        <authorList>
            <person name="Grandaubert J."/>
            <person name="Bhattacharyya A."/>
            <person name="Stukenbrock E.H."/>
        </authorList>
    </citation>
    <scope>NUCLEOTIDE SEQUENCE [LARGE SCALE GENOMIC DNA]</scope>
    <source>
        <strain evidence="16 17">Zb18110</strain>
    </source>
</reference>
<dbReference type="SUPFAM" id="SSF52343">
    <property type="entry name" value="Ferredoxin reductase-like, C-terminal NADP-linked domain"/>
    <property type="match status" value="1"/>
</dbReference>
<dbReference type="STRING" id="1047168.A0A0F4G5X2"/>
<name>A0A0F4G5X2_9PEZI</name>
<dbReference type="InterPro" id="IPR051410">
    <property type="entry name" value="Ferric/Cupric_Reductase"/>
</dbReference>
<keyword evidence="8 14" id="KW-1133">Transmembrane helix</keyword>
<evidence type="ECO:0000256" key="2">
    <source>
        <dbReference type="ARBA" id="ARBA00006278"/>
    </source>
</evidence>
<evidence type="ECO:0000256" key="6">
    <source>
        <dbReference type="ARBA" id="ARBA00022692"/>
    </source>
</evidence>
<evidence type="ECO:0000256" key="5">
    <source>
        <dbReference type="ARBA" id="ARBA00022475"/>
    </source>
</evidence>
<sequence>MVSLFSLSGNDFSVSDPKPDPTTETPSEEHRRQLIEGFGFSRWFLITYQAAVLGVVLIAAARHQYKKWTLSTRSRRKGEKANEQNCTRKDDFKEYPTVFESEWTSSSSGSSRTGDVSPPSSSKGKFATENDPLLTRVGNPEKRTSARATQRIRRWLKAKLMYQPPPVPILHRIMPENSTILCVLSLLALNVFYLLYHVDFSTLTSIEIIAGRCGLLFVANLPWLYLLAAKNQPLKALTGHSYENLNLLHRRQGELLCLLAVIHFAGMLFAWWRALRPFLTLYRFLTFEYILLGDCAFVAYELLSFTSLSSFREWWYEMFLASHVFLQAAGLALLFFHHFRSRPYVGTSLAIFLLDRIVWRMKIKTKTVRADLAVMEDGETVKVSADWSISSRSRTGWRFWLGGNMSHGWEPSQHVFLTVPGISKQHVLQCHPMTIASAAPEPGQDHAWFNLIIRAKGGFSRDLLNYAQGHASTEIRLDGPYGSLHALEMLHASDVSIIVAGGSGIAVAYPMIWSLLHSETRHGQRICLIWVVQDASHMKWLGTERLQELKTLGLHLITPPPSRKYGRPDVAALLCDYVHQLVEQAESASDDAKIGVVVSGPDSLNRSVRNTCSRLVKEGLDIDVAVEKFGW</sequence>
<dbReference type="InterPro" id="IPR039261">
    <property type="entry name" value="FNR_nucleotide-bd"/>
</dbReference>
<evidence type="ECO:0000256" key="10">
    <source>
        <dbReference type="ARBA" id="ARBA00023065"/>
    </source>
</evidence>
<keyword evidence="6 14" id="KW-0812">Transmembrane</keyword>
<dbReference type="SUPFAM" id="SSF63380">
    <property type="entry name" value="Riboflavin synthase domain-like"/>
    <property type="match status" value="1"/>
</dbReference>
<proteinExistence type="inferred from homology"/>
<comment type="caution">
    <text evidence="16">The sequence shown here is derived from an EMBL/GenBank/DDBJ whole genome shotgun (WGS) entry which is preliminary data.</text>
</comment>
<dbReference type="GO" id="GO:0006879">
    <property type="term" value="P:intracellular iron ion homeostasis"/>
    <property type="evidence" value="ECO:0007669"/>
    <property type="project" value="TreeGrafter"/>
</dbReference>
<dbReference type="InterPro" id="IPR017927">
    <property type="entry name" value="FAD-bd_FR_type"/>
</dbReference>
<dbReference type="InterPro" id="IPR013121">
    <property type="entry name" value="Fe_red_NAD-bd_6"/>
</dbReference>
<feature type="transmembrane region" description="Helical" evidence="14">
    <location>
        <begin position="255"/>
        <end position="275"/>
    </location>
</feature>
<feature type="region of interest" description="Disordered" evidence="13">
    <location>
        <begin position="103"/>
        <end position="148"/>
    </location>
</feature>
<feature type="transmembrane region" description="Helical" evidence="14">
    <location>
        <begin position="208"/>
        <end position="228"/>
    </location>
</feature>
<keyword evidence="11 14" id="KW-0472">Membrane</keyword>
<evidence type="ECO:0000256" key="9">
    <source>
        <dbReference type="ARBA" id="ARBA00023002"/>
    </source>
</evidence>
<evidence type="ECO:0000256" key="1">
    <source>
        <dbReference type="ARBA" id="ARBA00004651"/>
    </source>
</evidence>
<feature type="region of interest" description="Disordered" evidence="13">
    <location>
        <begin position="1"/>
        <end position="30"/>
    </location>
</feature>
<keyword evidence="9" id="KW-0560">Oxidoreductase</keyword>
<evidence type="ECO:0000256" key="7">
    <source>
        <dbReference type="ARBA" id="ARBA00022982"/>
    </source>
</evidence>
<feature type="compositionally biased region" description="Polar residues" evidence="13">
    <location>
        <begin position="1"/>
        <end position="13"/>
    </location>
</feature>
<feature type="transmembrane region" description="Helical" evidence="14">
    <location>
        <begin position="40"/>
        <end position="61"/>
    </location>
</feature>
<dbReference type="Gene3D" id="3.40.50.80">
    <property type="entry name" value="Nucleotide-binding domain of ferredoxin-NADP reductase (FNR) module"/>
    <property type="match status" value="2"/>
</dbReference>
<keyword evidence="17" id="KW-1185">Reference proteome</keyword>
<dbReference type="SFLD" id="SFLDS00052">
    <property type="entry name" value="Ferric_Reductase_Domain"/>
    <property type="match status" value="1"/>
</dbReference>
<dbReference type="EMBL" id="LAFY01005785">
    <property type="protein sequence ID" value="KJX92719.1"/>
    <property type="molecule type" value="Genomic_DNA"/>
</dbReference>
<feature type="domain" description="FAD-binding FR-type" evidence="15">
    <location>
        <begin position="341"/>
        <end position="487"/>
    </location>
</feature>
<protein>
    <recommendedName>
        <fullName evidence="3">ferric-chelate reductase (NADPH)</fullName>
        <ecNumber evidence="3">1.16.1.9</ecNumber>
    </recommendedName>
</protein>
<dbReference type="SFLD" id="SFLDG01168">
    <property type="entry name" value="Ferric_reductase_subgroup_(FRE"/>
    <property type="match status" value="1"/>
</dbReference>
<dbReference type="GO" id="GO:0006826">
    <property type="term" value="P:iron ion transport"/>
    <property type="evidence" value="ECO:0007669"/>
    <property type="project" value="TreeGrafter"/>
</dbReference>
<evidence type="ECO:0000256" key="14">
    <source>
        <dbReference type="SAM" id="Phobius"/>
    </source>
</evidence>
<dbReference type="CDD" id="cd06186">
    <property type="entry name" value="NOX_Duox_like_FAD_NADP"/>
    <property type="match status" value="1"/>
</dbReference>
<organism evidence="16 17">
    <name type="scientific">Zymoseptoria brevis</name>
    <dbReference type="NCBI Taxonomy" id="1047168"/>
    <lineage>
        <taxon>Eukaryota</taxon>
        <taxon>Fungi</taxon>
        <taxon>Dikarya</taxon>
        <taxon>Ascomycota</taxon>
        <taxon>Pezizomycotina</taxon>
        <taxon>Dothideomycetes</taxon>
        <taxon>Dothideomycetidae</taxon>
        <taxon>Mycosphaerellales</taxon>
        <taxon>Mycosphaerellaceae</taxon>
        <taxon>Zymoseptoria</taxon>
    </lineage>
</organism>
<dbReference type="PANTHER" id="PTHR32361:SF28">
    <property type="entry name" value="FRP1P"/>
    <property type="match status" value="1"/>
</dbReference>
<feature type="transmembrane region" description="Helical" evidence="14">
    <location>
        <begin position="315"/>
        <end position="336"/>
    </location>
</feature>
<keyword evidence="5" id="KW-1003">Cell membrane</keyword>
<evidence type="ECO:0000256" key="8">
    <source>
        <dbReference type="ARBA" id="ARBA00022989"/>
    </source>
</evidence>
<evidence type="ECO:0000256" key="4">
    <source>
        <dbReference type="ARBA" id="ARBA00022448"/>
    </source>
</evidence>
<dbReference type="InterPro" id="IPR013112">
    <property type="entry name" value="FAD-bd_8"/>
</dbReference>
<feature type="transmembrane region" description="Helical" evidence="14">
    <location>
        <begin position="281"/>
        <end position="303"/>
    </location>
</feature>
<dbReference type="EC" id="1.16.1.9" evidence="3"/>
<keyword evidence="10" id="KW-0406">Ion transport</keyword>
<keyword evidence="7" id="KW-0249">Electron transport</keyword>
<feature type="compositionally biased region" description="Polar residues" evidence="13">
    <location>
        <begin position="112"/>
        <end position="123"/>
    </location>
</feature>
<dbReference type="GO" id="GO:0005886">
    <property type="term" value="C:plasma membrane"/>
    <property type="evidence" value="ECO:0007669"/>
    <property type="project" value="UniProtKB-SubCell"/>
</dbReference>
<dbReference type="InterPro" id="IPR017938">
    <property type="entry name" value="Riboflavin_synthase-like_b-brl"/>
</dbReference>
<dbReference type="Proteomes" id="UP000033647">
    <property type="component" value="Unassembled WGS sequence"/>
</dbReference>
<keyword evidence="4" id="KW-0813">Transport</keyword>
<evidence type="ECO:0000313" key="16">
    <source>
        <dbReference type="EMBL" id="KJX92719.1"/>
    </source>
</evidence>
<dbReference type="OrthoDB" id="17725at2759"/>
<comment type="similarity">
    <text evidence="2">Belongs to the ferric reductase (FRE) family.</text>
</comment>
<dbReference type="PROSITE" id="PS51384">
    <property type="entry name" value="FAD_FR"/>
    <property type="match status" value="1"/>
</dbReference>
<evidence type="ECO:0000313" key="17">
    <source>
        <dbReference type="Proteomes" id="UP000033647"/>
    </source>
</evidence>
<dbReference type="Pfam" id="PF01794">
    <property type="entry name" value="Ferric_reduct"/>
    <property type="match status" value="1"/>
</dbReference>